<evidence type="ECO:0000256" key="1">
    <source>
        <dbReference type="ARBA" id="ARBA00010751"/>
    </source>
</evidence>
<dbReference type="SUPFAM" id="SSF117782">
    <property type="entry name" value="YbjQ-like"/>
    <property type="match status" value="1"/>
</dbReference>
<protein>
    <submittedName>
        <fullName evidence="3">YbjQ family protein</fullName>
    </submittedName>
</protein>
<evidence type="ECO:0000313" key="3">
    <source>
        <dbReference type="EMBL" id="MCW6536018.1"/>
    </source>
</evidence>
<feature type="chain" id="PRO_5041397219" evidence="2">
    <location>
        <begin position="23"/>
        <end position="131"/>
    </location>
</feature>
<dbReference type="EMBL" id="JANFAV010000010">
    <property type="protein sequence ID" value="MCW6536018.1"/>
    <property type="molecule type" value="Genomic_DNA"/>
</dbReference>
<sequence>MKVLQGIALSLALGLVAGGAIAKEKAAKQYAVVNEEVGVPVFAYDITDRPYTVVGEVKAGVRKATVFSKEASQAKIYRELWERAEKLGADAVVNAKYGDSHVSAFSWGKTNATGTAVKFTAPAEVKSNPGS</sequence>
<dbReference type="InterPro" id="IPR002765">
    <property type="entry name" value="UPF0145_YbjQ-like"/>
</dbReference>
<feature type="signal peptide" evidence="2">
    <location>
        <begin position="1"/>
        <end position="22"/>
    </location>
</feature>
<dbReference type="Gene3D" id="3.30.110.70">
    <property type="entry name" value="Hypothetical protein apc22750. Chain B"/>
    <property type="match status" value="1"/>
</dbReference>
<comment type="caution">
    <text evidence="3">The sequence shown here is derived from an EMBL/GenBank/DDBJ whole genome shotgun (WGS) entry which is preliminary data.</text>
</comment>
<dbReference type="Proteomes" id="UP001165565">
    <property type="component" value="Unassembled WGS sequence"/>
</dbReference>
<organism evidence="3 4">
    <name type="scientific">Sphingomonas lycopersici</name>
    <dbReference type="NCBI Taxonomy" id="2951807"/>
    <lineage>
        <taxon>Bacteria</taxon>
        <taxon>Pseudomonadati</taxon>
        <taxon>Pseudomonadota</taxon>
        <taxon>Alphaproteobacteria</taxon>
        <taxon>Sphingomonadales</taxon>
        <taxon>Sphingomonadaceae</taxon>
        <taxon>Sphingomonas</taxon>
    </lineage>
</organism>
<proteinExistence type="inferred from homology"/>
<comment type="similarity">
    <text evidence="1">Belongs to the UPF0145 family.</text>
</comment>
<keyword evidence="4" id="KW-1185">Reference proteome</keyword>
<accession>A0AA41ZAJ8</accession>
<dbReference type="AlphaFoldDB" id="A0AA41ZAJ8"/>
<dbReference type="RefSeq" id="WP_265269443.1">
    <property type="nucleotide sequence ID" value="NZ_JANFAV010000010.1"/>
</dbReference>
<dbReference type="InterPro" id="IPR035439">
    <property type="entry name" value="UPF0145_dom_sf"/>
</dbReference>
<evidence type="ECO:0000256" key="2">
    <source>
        <dbReference type="SAM" id="SignalP"/>
    </source>
</evidence>
<dbReference type="Pfam" id="PF01906">
    <property type="entry name" value="YbjQ_1"/>
    <property type="match status" value="1"/>
</dbReference>
<reference evidence="3" key="1">
    <citation type="submission" date="2022-06" db="EMBL/GenBank/DDBJ databases">
        <title>Sphingomonas sp. nov. isolated from rhizosphere soil of tomato.</title>
        <authorList>
            <person name="Dong H."/>
            <person name="Gao R."/>
        </authorList>
    </citation>
    <scope>NUCLEOTIDE SEQUENCE</scope>
    <source>
        <strain evidence="3">MMSM24</strain>
    </source>
</reference>
<gene>
    <name evidence="3" type="ORF">NEE01_14650</name>
</gene>
<name>A0AA41ZAJ8_9SPHN</name>
<keyword evidence="2" id="KW-0732">Signal</keyword>
<evidence type="ECO:0000313" key="4">
    <source>
        <dbReference type="Proteomes" id="UP001165565"/>
    </source>
</evidence>